<dbReference type="EMBL" id="JGYQ01000007">
    <property type="protein sequence ID" value="KFI48471.1"/>
    <property type="molecule type" value="Genomic_DNA"/>
</dbReference>
<gene>
    <name evidence="2" type="ORF">BBOU_0600</name>
</gene>
<evidence type="ECO:0000256" key="1">
    <source>
        <dbReference type="SAM" id="Coils"/>
    </source>
</evidence>
<reference evidence="2 3" key="1">
    <citation type="submission" date="2014-03" db="EMBL/GenBank/DDBJ databases">
        <title>Genomics of Bifidobacteria.</title>
        <authorList>
            <person name="Ventura M."/>
            <person name="Milani C."/>
            <person name="Lugli G.A."/>
        </authorList>
    </citation>
    <scope>NUCLEOTIDE SEQUENCE [LARGE SCALE GENOMIC DNA]</scope>
    <source>
        <strain evidence="2 3">LMG 10736</strain>
    </source>
</reference>
<evidence type="ECO:0000313" key="2">
    <source>
        <dbReference type="EMBL" id="KFI48471.1"/>
    </source>
</evidence>
<keyword evidence="1" id="KW-0175">Coiled coil</keyword>
<comment type="caution">
    <text evidence="2">The sequence shown here is derived from an EMBL/GenBank/DDBJ whole genome shotgun (WGS) entry which is preliminary data.</text>
</comment>
<proteinExistence type="predicted"/>
<feature type="coiled-coil region" evidence="1">
    <location>
        <begin position="347"/>
        <end position="413"/>
    </location>
</feature>
<keyword evidence="3" id="KW-1185">Reference proteome</keyword>
<organism evidence="2 3">
    <name type="scientific">Bifidobacterium boum</name>
    <dbReference type="NCBI Taxonomy" id="78343"/>
    <lineage>
        <taxon>Bacteria</taxon>
        <taxon>Bacillati</taxon>
        <taxon>Actinomycetota</taxon>
        <taxon>Actinomycetes</taxon>
        <taxon>Bifidobacteriales</taxon>
        <taxon>Bifidobacteriaceae</taxon>
        <taxon>Bifidobacterium</taxon>
    </lineage>
</organism>
<protein>
    <submittedName>
        <fullName evidence="2">Uncharacterized protein</fullName>
    </submittedName>
</protein>
<dbReference type="Proteomes" id="UP000029093">
    <property type="component" value="Unassembled WGS sequence"/>
</dbReference>
<evidence type="ECO:0000313" key="3">
    <source>
        <dbReference type="Proteomes" id="UP000029093"/>
    </source>
</evidence>
<dbReference type="AlphaFoldDB" id="A0A086ZPM1"/>
<accession>A0A086ZPM1</accession>
<sequence length="574" mass="65265">MSRHYETGGDIHGSICMVSRKHAEAPEQVTRLFDYHNDHGNRSLQWVYRPSDRHSSHRAADDPDTLYSPKLFKYLAEHHDIDFIYLTWRENLDEPNRPRIDDTFSTPGGDAPQIIEIIDYVHDNGPEQLRNDLSHRGIPHVGNLAPRTLIAFHHRDADSVDAALFLKSQLQQVGSTLRICDNTPLTAPIYTVYYHDIQQIPNDDEYSLRGRRYLVGLASLPKSHDKVAVRTLEDYASRYISWYFEREQSRGTGLLNDAESLVSAAFHAPEPLAEFLGTEPDAAELDTFKRQLARIIDADDVPQHLIGEILKNDPSFASACRKYIYTELDERYAKYEQGKKDHIALTLAEQEQRLHDVKSAIANKEAALASLEQRQAQYRQQVNHAREQLQSIQQETQQLKEQSEQTLERLSQDAALRLGLKTVVSAVAQPQSQPTNLQSTPAMQVIETTDIQRPLPDALAYNLEMLGVRSMQKEVSLQPFATLLARCRAVTSLFAVDSNIAMQVANAWSFAISGMPAYRIDASQEHVDSTSVLVLRSSSVLPRLLCLMGSWIPWARRYCFRWQDKISRRPLSSP</sequence>
<name>A0A086ZPM1_9BIFI</name>